<dbReference type="PROSITE" id="PS00236">
    <property type="entry name" value="NEUROTR_ION_CHANNEL"/>
    <property type="match status" value="1"/>
</dbReference>
<dbReference type="InterPro" id="IPR036719">
    <property type="entry name" value="Neuro-gated_channel_TM_sf"/>
</dbReference>
<dbReference type="Gene3D" id="1.20.58.390">
    <property type="entry name" value="Neurotransmitter-gated ion-channel transmembrane domain"/>
    <property type="match status" value="1"/>
</dbReference>
<evidence type="ECO:0000256" key="6">
    <source>
        <dbReference type="ARBA" id="ARBA00022729"/>
    </source>
</evidence>
<dbReference type="CDD" id="cd19062">
    <property type="entry name" value="LGIC_TM_GluCl"/>
    <property type="match status" value="1"/>
</dbReference>
<keyword evidence="16" id="KW-1185">Reference proteome</keyword>
<keyword evidence="6" id="KW-0732">Signal</keyword>
<feature type="non-terminal residue" evidence="15">
    <location>
        <position position="1"/>
    </location>
</feature>
<comment type="similarity">
    <text evidence="11">Belongs to the ligand-gated ion channel (TC 1.A.9) family.</text>
</comment>
<feature type="domain" description="Neurotransmitter-gated ion-channel transmembrane" evidence="14">
    <location>
        <begin position="252"/>
        <end position="459"/>
    </location>
</feature>
<dbReference type="InterPro" id="IPR006029">
    <property type="entry name" value="Neurotrans-gated_channel_TM"/>
</dbReference>
<evidence type="ECO:0000256" key="2">
    <source>
        <dbReference type="ARBA" id="ARBA00004236"/>
    </source>
</evidence>
<reference evidence="15 16" key="1">
    <citation type="submission" date="2020-10" db="EMBL/GenBank/DDBJ databases">
        <authorList>
            <person name="Klimov P.B."/>
            <person name="Dyachkov S.M."/>
            <person name="Chetverikov P.E."/>
        </authorList>
    </citation>
    <scope>NUCLEOTIDE SEQUENCE [LARGE SCALE GENOMIC DNA]</scope>
    <source>
        <strain evidence="15">BMOC 18-1129-001#AD2665</strain>
        <tissue evidence="15">Entire mites</tissue>
    </source>
</reference>
<keyword evidence="7 11" id="KW-1133">Transmembrane helix</keyword>
<evidence type="ECO:0000256" key="9">
    <source>
        <dbReference type="ARBA" id="ARBA00023136"/>
    </source>
</evidence>
<dbReference type="Pfam" id="PF02932">
    <property type="entry name" value="Neur_chan_memb"/>
    <property type="match status" value="1"/>
</dbReference>
<organism evidence="15 16">
    <name type="scientific">Fragariocoptes setiger</name>
    <dbReference type="NCBI Taxonomy" id="1670756"/>
    <lineage>
        <taxon>Eukaryota</taxon>
        <taxon>Metazoa</taxon>
        <taxon>Ecdysozoa</taxon>
        <taxon>Arthropoda</taxon>
        <taxon>Chelicerata</taxon>
        <taxon>Arachnida</taxon>
        <taxon>Acari</taxon>
        <taxon>Acariformes</taxon>
        <taxon>Trombidiformes</taxon>
        <taxon>Prostigmata</taxon>
        <taxon>Eupodina</taxon>
        <taxon>Eriophyoidea</taxon>
        <taxon>Phytoptidae</taxon>
        <taxon>Fragariocoptes</taxon>
    </lineage>
</organism>
<evidence type="ECO:0000256" key="12">
    <source>
        <dbReference type="SAM" id="MobiDB-lite"/>
    </source>
</evidence>
<dbReference type="EMBL" id="JAIFTH010000309">
    <property type="protein sequence ID" value="KAG9509853.1"/>
    <property type="molecule type" value="Genomic_DNA"/>
</dbReference>
<keyword evidence="10 11" id="KW-0407">Ion channel</keyword>
<evidence type="ECO:0000313" key="16">
    <source>
        <dbReference type="Proteomes" id="UP000825002"/>
    </source>
</evidence>
<gene>
    <name evidence="15" type="primary">GluClalpha</name>
    <name evidence="15" type="ORF">GZH46_01616</name>
</gene>
<evidence type="ECO:0000259" key="14">
    <source>
        <dbReference type="Pfam" id="PF02932"/>
    </source>
</evidence>
<dbReference type="InterPro" id="IPR006202">
    <property type="entry name" value="Neur_chan_lig-bd"/>
</dbReference>
<evidence type="ECO:0000256" key="3">
    <source>
        <dbReference type="ARBA" id="ARBA00022448"/>
    </source>
</evidence>
<keyword evidence="3 11" id="KW-0813">Transport</keyword>
<evidence type="ECO:0000256" key="11">
    <source>
        <dbReference type="RuleBase" id="RU000687"/>
    </source>
</evidence>
<keyword evidence="8 11" id="KW-0406">Ion transport</keyword>
<evidence type="ECO:0000256" key="7">
    <source>
        <dbReference type="ARBA" id="ARBA00022989"/>
    </source>
</evidence>
<sequence length="471" mass="54458">TNVETEAQAEAEPEAKQKAKWQNEPQKVTGFNREIEKQIVDRILGEGYDKRIRPSEKAAIVTVNTLIRSISEIDDVKMEYSVQLSLRQEWVDERLAFHRLQEYKNKNINSITLTEQERLWKPDLFFRNEKDGHFHKIIMPNVLLRINGDGSVLYSIRISLVLACPMDLKYYPLDKQNCTIEMASYGYLDEDLKFVWKEKSPVQISKPLTLPRFTLETFVTAYCTSRTTTGAYSCLRVDLIFKREFSYYLIQIYIPCCMLVIVSWVSFWLDPNAIPARVSLGVTTLLTMATQISGINASMPPVSYTKAIDVWTGVCLTFVFGALLEFALVNYASRSDAHSRMRQMQLQAQEESLKGWSNNNGPMRTNYFVPDEGVAEDPANYHMYTQRGNHVEQYRNSTGNDSAARKRACEIHVATPGARRKKNWLKAWLAKFPSKSKRIDVISRIFFPLKFALFNLVYWTTYLFREEETTP</sequence>
<feature type="transmembrane region" description="Helical" evidence="11">
    <location>
        <begin position="245"/>
        <end position="269"/>
    </location>
</feature>
<evidence type="ECO:0000259" key="13">
    <source>
        <dbReference type="Pfam" id="PF02931"/>
    </source>
</evidence>
<dbReference type="Pfam" id="PF02931">
    <property type="entry name" value="Neur_chan_LBD"/>
    <property type="match status" value="1"/>
</dbReference>
<keyword evidence="5 11" id="KW-0812">Transmembrane</keyword>
<dbReference type="InterPro" id="IPR006201">
    <property type="entry name" value="Neur_channel"/>
</dbReference>
<evidence type="ECO:0000256" key="8">
    <source>
        <dbReference type="ARBA" id="ARBA00023065"/>
    </source>
</evidence>
<dbReference type="NCBIfam" id="TIGR00860">
    <property type="entry name" value="LIC"/>
    <property type="match status" value="1"/>
</dbReference>
<dbReference type="InterPro" id="IPR044721">
    <property type="entry name" value="GluCl_TM"/>
</dbReference>
<keyword evidence="9 11" id="KW-0472">Membrane</keyword>
<dbReference type="CDD" id="cd18993">
    <property type="entry name" value="LGIC_ECD_GluCl"/>
    <property type="match status" value="1"/>
</dbReference>
<evidence type="ECO:0000256" key="1">
    <source>
        <dbReference type="ARBA" id="ARBA00004141"/>
    </source>
</evidence>
<feature type="transmembrane region" description="Helical" evidence="11">
    <location>
        <begin position="445"/>
        <end position="464"/>
    </location>
</feature>
<evidence type="ECO:0000256" key="10">
    <source>
        <dbReference type="ARBA" id="ARBA00023303"/>
    </source>
</evidence>
<feature type="transmembrane region" description="Helical" evidence="11">
    <location>
        <begin position="310"/>
        <end position="332"/>
    </location>
</feature>
<dbReference type="SUPFAM" id="SSF63712">
    <property type="entry name" value="Nicotinic receptor ligand binding domain-like"/>
    <property type="match status" value="1"/>
</dbReference>
<name>A0ABQ7S8V4_9ACAR</name>
<dbReference type="InterPro" id="IPR018000">
    <property type="entry name" value="Neurotransmitter_ion_chnl_CS"/>
</dbReference>
<keyword evidence="4" id="KW-1003">Cell membrane</keyword>
<evidence type="ECO:0000313" key="15">
    <source>
        <dbReference type="EMBL" id="KAG9509853.1"/>
    </source>
</evidence>
<dbReference type="PRINTS" id="PR00252">
    <property type="entry name" value="NRIONCHANNEL"/>
</dbReference>
<dbReference type="PANTHER" id="PTHR18945">
    <property type="entry name" value="NEUROTRANSMITTER GATED ION CHANNEL"/>
    <property type="match status" value="1"/>
</dbReference>
<evidence type="ECO:0000256" key="5">
    <source>
        <dbReference type="ARBA" id="ARBA00022692"/>
    </source>
</evidence>
<proteinExistence type="inferred from homology"/>
<comment type="subcellular location">
    <subcellularLocation>
        <location evidence="2">Cell membrane</location>
    </subcellularLocation>
    <subcellularLocation>
        <location evidence="1">Membrane</location>
        <topology evidence="1">Multi-pass membrane protein</topology>
    </subcellularLocation>
</comment>
<dbReference type="InterPro" id="IPR036734">
    <property type="entry name" value="Neur_chan_lig-bd_sf"/>
</dbReference>
<dbReference type="Gene3D" id="2.70.170.10">
    <property type="entry name" value="Neurotransmitter-gated ion-channel ligand-binding domain"/>
    <property type="match status" value="1"/>
</dbReference>
<protein>
    <submittedName>
        <fullName evidence="15">Glutamate-gated chloride channel</fullName>
    </submittedName>
</protein>
<feature type="region of interest" description="Disordered" evidence="12">
    <location>
        <begin position="1"/>
        <end position="23"/>
    </location>
</feature>
<dbReference type="SUPFAM" id="SSF90112">
    <property type="entry name" value="Neurotransmitter-gated ion-channel transmembrane pore"/>
    <property type="match status" value="1"/>
</dbReference>
<evidence type="ECO:0000256" key="4">
    <source>
        <dbReference type="ARBA" id="ARBA00022475"/>
    </source>
</evidence>
<comment type="caution">
    <text evidence="11">Lacks conserved residue(s) required for the propagation of feature annotation.</text>
</comment>
<dbReference type="Proteomes" id="UP000825002">
    <property type="component" value="Unassembled WGS sequence"/>
</dbReference>
<dbReference type="InterPro" id="IPR006028">
    <property type="entry name" value="GABAA/Glycine_rcpt"/>
</dbReference>
<comment type="caution">
    <text evidence="15">The sequence shown here is derived from an EMBL/GenBank/DDBJ whole genome shotgun (WGS) entry which is preliminary data.</text>
</comment>
<dbReference type="InterPro" id="IPR038050">
    <property type="entry name" value="Neuro_actylchol_rec"/>
</dbReference>
<feature type="domain" description="Neurotransmitter-gated ion-channel ligand-binding" evidence="13">
    <location>
        <begin position="36"/>
        <end position="243"/>
    </location>
</feature>
<accession>A0ABQ7S8V4</accession>
<dbReference type="PRINTS" id="PR00253">
    <property type="entry name" value="GABAARECEPTR"/>
</dbReference>